<proteinExistence type="predicted"/>
<feature type="transmembrane region" description="Helical" evidence="1">
    <location>
        <begin position="6"/>
        <end position="26"/>
    </location>
</feature>
<reference evidence="2 3" key="2">
    <citation type="journal article" date="2012" name="Stand. Genomic Sci.">
        <title>Complete genome sequence of the sulfate-reducing firmicute Desulfotomaculum ruminis type strain (DL(T)).</title>
        <authorList>
            <person name="Spring S."/>
            <person name="Visser M."/>
            <person name="Lu M."/>
            <person name="Copeland A."/>
            <person name="Lapidus A."/>
            <person name="Lucas S."/>
            <person name="Cheng J.F."/>
            <person name="Han C."/>
            <person name="Tapia R."/>
            <person name="Goodwin L.A."/>
            <person name="Pitluck S."/>
            <person name="Ivanova N."/>
            <person name="Land M."/>
            <person name="Hauser L."/>
            <person name="Larimer F."/>
            <person name="Rohde M."/>
            <person name="Goker M."/>
            <person name="Detter J.C."/>
            <person name="Kyrpides N.C."/>
            <person name="Woyke T."/>
            <person name="Schaap P.J."/>
            <person name="Plugge C.M."/>
            <person name="Muyzer G."/>
            <person name="Kuever J."/>
            <person name="Pereira I.A."/>
            <person name="Parshina S.N."/>
            <person name="Bernier-Latmani R."/>
            <person name="Stams A.J."/>
            <person name="Klenk H.P."/>
        </authorList>
    </citation>
    <scope>NUCLEOTIDE SEQUENCE [LARGE SCALE GENOMIC DNA]</scope>
    <source>
        <strain evidence="3">ATCC 23193 / DSM 2154 / NCIB 8452 / DL</strain>
    </source>
</reference>
<dbReference type="EMBL" id="CP002780">
    <property type="protein sequence ID" value="AEG60841.1"/>
    <property type="molecule type" value="Genomic_DNA"/>
</dbReference>
<evidence type="ECO:0000256" key="1">
    <source>
        <dbReference type="SAM" id="Phobius"/>
    </source>
</evidence>
<protein>
    <submittedName>
        <fullName evidence="2">Uncharacterized protein</fullName>
    </submittedName>
</protein>
<keyword evidence="1" id="KW-0812">Transmembrane</keyword>
<keyword evidence="3" id="KW-1185">Reference proteome</keyword>
<gene>
    <name evidence="2" type="ordered locus">Desru_2614</name>
</gene>
<reference evidence="3" key="1">
    <citation type="submission" date="2011-05" db="EMBL/GenBank/DDBJ databases">
        <title>Complete sequence of Desulfotomaculum ruminis DSM 2154.</title>
        <authorList>
            <person name="Lucas S."/>
            <person name="Copeland A."/>
            <person name="Lapidus A."/>
            <person name="Cheng J.-F."/>
            <person name="Goodwin L."/>
            <person name="Pitluck S."/>
            <person name="Lu M."/>
            <person name="Detter J.C."/>
            <person name="Han C."/>
            <person name="Tapia R."/>
            <person name="Land M."/>
            <person name="Hauser L."/>
            <person name="Kyrpides N."/>
            <person name="Ivanova N."/>
            <person name="Mikhailova N."/>
            <person name="Pagani I."/>
            <person name="Stams A.J.M."/>
            <person name="Plugge C.M."/>
            <person name="Muyzer G."/>
            <person name="Kuever J."/>
            <person name="Parshina S.N."/>
            <person name="Ivanova A.E."/>
            <person name="Nazina T.N."/>
            <person name="Brambilla E."/>
            <person name="Spring S."/>
            <person name="Klenk H.-P."/>
            <person name="Woyke T."/>
        </authorList>
    </citation>
    <scope>NUCLEOTIDE SEQUENCE [LARGE SCALE GENOMIC DNA]</scope>
    <source>
        <strain evidence="3">ATCC 23193 / DSM 2154 / NCIB 8452 / DL</strain>
    </source>
</reference>
<accession>F6DQE7</accession>
<dbReference type="AlphaFoldDB" id="F6DQE7"/>
<organism evidence="2 3">
    <name type="scientific">Desulforamulus ruminis (strain ATCC 23193 / DSM 2154 / NCIMB 8452 / DL)</name>
    <name type="common">Desulfotomaculum ruminis</name>
    <dbReference type="NCBI Taxonomy" id="696281"/>
    <lineage>
        <taxon>Bacteria</taxon>
        <taxon>Bacillati</taxon>
        <taxon>Bacillota</taxon>
        <taxon>Clostridia</taxon>
        <taxon>Eubacteriales</taxon>
        <taxon>Peptococcaceae</taxon>
        <taxon>Desulforamulus</taxon>
    </lineage>
</organism>
<dbReference type="RefSeq" id="WP_013842597.1">
    <property type="nucleotide sequence ID" value="NC_015589.1"/>
</dbReference>
<keyword evidence="1" id="KW-0472">Membrane</keyword>
<keyword evidence="1" id="KW-1133">Transmembrane helix</keyword>
<name>F6DQE7_DESRL</name>
<dbReference type="HOGENOM" id="CLU_3232608_0_0_9"/>
<evidence type="ECO:0000313" key="2">
    <source>
        <dbReference type="EMBL" id="AEG60841.1"/>
    </source>
</evidence>
<sequence>MRYLSVVNPLTMMFIYFVVAPALTGYKKIKCAIHPNCPECAVN</sequence>
<dbReference type="KEGG" id="dru:Desru_2614"/>
<evidence type="ECO:0000313" key="3">
    <source>
        <dbReference type="Proteomes" id="UP000009234"/>
    </source>
</evidence>
<dbReference type="Proteomes" id="UP000009234">
    <property type="component" value="Chromosome"/>
</dbReference>